<dbReference type="PRINTS" id="PR00625">
    <property type="entry name" value="JDOMAIN"/>
</dbReference>
<keyword evidence="3" id="KW-1185">Reference proteome</keyword>
<evidence type="ECO:0000313" key="2">
    <source>
        <dbReference type="EMBL" id="KAA8548975.1"/>
    </source>
</evidence>
<dbReference type="CDD" id="cd06257">
    <property type="entry name" value="DnaJ"/>
    <property type="match status" value="1"/>
</dbReference>
<sequence length="280" mass="32788">MCKHKNHIHSRFRLFLFPFSPQMGREREESDFKIQLVTEICSISTRAIACVHLHHRSTIKSPFIDWYLLLRVEENGGIDIIRKQYHKLALLLHPDKNKHPKAETAFKLVSEAYACLSDDAKRRAFNLERRNSFCNECNRVPYSTCNPPINSNAAKIKGLFPAGRLKSNKFLRRLKDIRTRFKEEVTVIETCLRANTTSRKELPISNPSRKEFPIFNPSRKESPVFNPSDYVFEGYPHHRTCIYKKPESFWCRTTPEMFNFEHGRGKRVSPIFEIKSQEGS</sequence>
<feature type="domain" description="J" evidence="1">
    <location>
        <begin position="65"/>
        <end position="129"/>
    </location>
</feature>
<gene>
    <name evidence="2" type="ORF">F0562_000659</name>
</gene>
<dbReference type="Gene3D" id="1.10.287.110">
    <property type="entry name" value="DnaJ domain"/>
    <property type="match status" value="1"/>
</dbReference>
<accession>A0A5J5C0Q6</accession>
<dbReference type="PROSITE" id="PS50076">
    <property type="entry name" value="DNAJ_2"/>
    <property type="match status" value="1"/>
</dbReference>
<dbReference type="InterPro" id="IPR018253">
    <property type="entry name" value="DnaJ_domain_CS"/>
</dbReference>
<dbReference type="InterPro" id="IPR001623">
    <property type="entry name" value="DnaJ_domain"/>
</dbReference>
<organism evidence="2 3">
    <name type="scientific">Nyssa sinensis</name>
    <dbReference type="NCBI Taxonomy" id="561372"/>
    <lineage>
        <taxon>Eukaryota</taxon>
        <taxon>Viridiplantae</taxon>
        <taxon>Streptophyta</taxon>
        <taxon>Embryophyta</taxon>
        <taxon>Tracheophyta</taxon>
        <taxon>Spermatophyta</taxon>
        <taxon>Magnoliopsida</taxon>
        <taxon>eudicotyledons</taxon>
        <taxon>Gunneridae</taxon>
        <taxon>Pentapetalae</taxon>
        <taxon>asterids</taxon>
        <taxon>Cornales</taxon>
        <taxon>Nyssaceae</taxon>
        <taxon>Nyssa</taxon>
    </lineage>
</organism>
<dbReference type="PANTHER" id="PTHR44137:SF13">
    <property type="entry name" value="CHAPERONE DNAJ-DOMAIN SUPERFAMILY PROTEIN"/>
    <property type="match status" value="1"/>
</dbReference>
<name>A0A5J5C0Q6_9ASTE</name>
<proteinExistence type="predicted"/>
<dbReference type="SMART" id="SM00271">
    <property type="entry name" value="DnaJ"/>
    <property type="match status" value="1"/>
</dbReference>
<dbReference type="PROSITE" id="PS00636">
    <property type="entry name" value="DNAJ_1"/>
    <property type="match status" value="1"/>
</dbReference>
<reference evidence="2 3" key="1">
    <citation type="submission" date="2019-09" db="EMBL/GenBank/DDBJ databases">
        <title>A chromosome-level genome assembly of the Chinese tupelo Nyssa sinensis.</title>
        <authorList>
            <person name="Yang X."/>
            <person name="Kang M."/>
            <person name="Yang Y."/>
            <person name="Xiong H."/>
            <person name="Wang M."/>
            <person name="Zhang Z."/>
            <person name="Wang Z."/>
            <person name="Wu H."/>
            <person name="Ma T."/>
            <person name="Liu J."/>
            <person name="Xi Z."/>
        </authorList>
    </citation>
    <scope>NUCLEOTIDE SEQUENCE [LARGE SCALE GENOMIC DNA]</scope>
    <source>
        <strain evidence="2">J267</strain>
        <tissue evidence="2">Leaf</tissue>
    </source>
</reference>
<evidence type="ECO:0000313" key="3">
    <source>
        <dbReference type="Proteomes" id="UP000325577"/>
    </source>
</evidence>
<dbReference type="Pfam" id="PF00226">
    <property type="entry name" value="DnaJ"/>
    <property type="match status" value="1"/>
</dbReference>
<dbReference type="PANTHER" id="PTHR44137">
    <property type="entry name" value="BNAC03G44070D PROTEIN"/>
    <property type="match status" value="1"/>
</dbReference>
<dbReference type="Proteomes" id="UP000325577">
    <property type="component" value="Linkage Group LG0"/>
</dbReference>
<dbReference type="OrthoDB" id="10250354at2759"/>
<dbReference type="SUPFAM" id="SSF46565">
    <property type="entry name" value="Chaperone J-domain"/>
    <property type="match status" value="1"/>
</dbReference>
<dbReference type="AlphaFoldDB" id="A0A5J5C0Q6"/>
<protein>
    <recommendedName>
        <fullName evidence="1">J domain-containing protein</fullName>
    </recommendedName>
</protein>
<dbReference type="InterPro" id="IPR036869">
    <property type="entry name" value="J_dom_sf"/>
</dbReference>
<evidence type="ECO:0000259" key="1">
    <source>
        <dbReference type="PROSITE" id="PS50076"/>
    </source>
</evidence>
<dbReference type="EMBL" id="CM018031">
    <property type="protein sequence ID" value="KAA8548975.1"/>
    <property type="molecule type" value="Genomic_DNA"/>
</dbReference>